<dbReference type="InterPro" id="IPR023198">
    <property type="entry name" value="PGP-like_dom2"/>
</dbReference>
<dbReference type="Proteomes" id="UP000226437">
    <property type="component" value="Unassembled WGS sequence"/>
</dbReference>
<name>A0A2G0CGG8_9BACT</name>
<dbReference type="PRINTS" id="PR00413">
    <property type="entry name" value="HADHALOGNASE"/>
</dbReference>
<dbReference type="InterPro" id="IPR006328">
    <property type="entry name" value="2-HAD"/>
</dbReference>
<dbReference type="GO" id="GO:0019120">
    <property type="term" value="F:hydrolase activity, acting on acid halide bonds, in C-halide compounds"/>
    <property type="evidence" value="ECO:0007669"/>
    <property type="project" value="InterPro"/>
</dbReference>
<dbReference type="SUPFAM" id="SSF56784">
    <property type="entry name" value="HAD-like"/>
    <property type="match status" value="1"/>
</dbReference>
<dbReference type="InterPro" id="IPR023214">
    <property type="entry name" value="HAD_sf"/>
</dbReference>
<dbReference type="Pfam" id="PF00702">
    <property type="entry name" value="Hydrolase"/>
    <property type="match status" value="1"/>
</dbReference>
<dbReference type="NCBIfam" id="TIGR01428">
    <property type="entry name" value="HAD_type_II"/>
    <property type="match status" value="1"/>
</dbReference>
<evidence type="ECO:0000256" key="2">
    <source>
        <dbReference type="ARBA" id="ARBA00022801"/>
    </source>
</evidence>
<dbReference type="RefSeq" id="WP_099105686.1">
    <property type="nucleotide sequence ID" value="NZ_JAATJF010000002.1"/>
</dbReference>
<dbReference type="EMBL" id="PDLO01000002">
    <property type="protein sequence ID" value="PHK99069.1"/>
    <property type="molecule type" value="Genomic_DNA"/>
</dbReference>
<dbReference type="Gene3D" id="3.40.50.1000">
    <property type="entry name" value="HAD superfamily/HAD-like"/>
    <property type="match status" value="1"/>
</dbReference>
<dbReference type="OrthoDB" id="264363at2"/>
<gene>
    <name evidence="3" type="ORF">CGL56_06305</name>
</gene>
<dbReference type="Gene3D" id="1.10.150.240">
    <property type="entry name" value="Putative phosphatase, domain 2"/>
    <property type="match status" value="1"/>
</dbReference>
<dbReference type="PANTHER" id="PTHR43316:SF3">
    <property type="entry name" value="HALOACID DEHALOGENASE, TYPE II (AFU_ORTHOLOGUE AFUA_2G07750)-RELATED"/>
    <property type="match status" value="1"/>
</dbReference>
<comment type="similarity">
    <text evidence="1">Belongs to the HAD-like hydrolase superfamily. S-2-haloalkanoic acid dehalogenase family.</text>
</comment>
<evidence type="ECO:0000256" key="1">
    <source>
        <dbReference type="ARBA" id="ARBA00008106"/>
    </source>
</evidence>
<dbReference type="CDD" id="cd02588">
    <property type="entry name" value="HAD_L2-DEX"/>
    <property type="match status" value="1"/>
</dbReference>
<dbReference type="PANTHER" id="PTHR43316">
    <property type="entry name" value="HYDROLASE, HALOACID DELAHOGENASE-RELATED"/>
    <property type="match status" value="1"/>
</dbReference>
<dbReference type="InterPro" id="IPR006439">
    <property type="entry name" value="HAD-SF_hydro_IA"/>
</dbReference>
<reference evidence="3 4" key="1">
    <citation type="submission" date="2017-10" db="EMBL/GenBank/DDBJ databases">
        <title>The draft genome sequence of Lewinella marina KCTC 32374.</title>
        <authorList>
            <person name="Wang K."/>
        </authorList>
    </citation>
    <scope>NUCLEOTIDE SEQUENCE [LARGE SCALE GENOMIC DNA]</scope>
    <source>
        <strain evidence="3 4">MKG-38</strain>
    </source>
</reference>
<dbReference type="AlphaFoldDB" id="A0A2G0CGG8"/>
<dbReference type="SFLD" id="SFLDG01129">
    <property type="entry name" value="C1.5:_HAD__Beta-PGM__Phosphata"/>
    <property type="match status" value="1"/>
</dbReference>
<protein>
    <submittedName>
        <fullName evidence="3">Haloacid dehalogenase type II</fullName>
    </submittedName>
</protein>
<keyword evidence="2" id="KW-0378">Hydrolase</keyword>
<evidence type="ECO:0000313" key="3">
    <source>
        <dbReference type="EMBL" id="PHK99069.1"/>
    </source>
</evidence>
<organism evidence="3 4">
    <name type="scientific">Neolewinella marina</name>
    <dbReference type="NCBI Taxonomy" id="438751"/>
    <lineage>
        <taxon>Bacteria</taxon>
        <taxon>Pseudomonadati</taxon>
        <taxon>Bacteroidota</taxon>
        <taxon>Saprospiria</taxon>
        <taxon>Saprospirales</taxon>
        <taxon>Lewinellaceae</taxon>
        <taxon>Neolewinella</taxon>
    </lineage>
</organism>
<dbReference type="SFLD" id="SFLDS00003">
    <property type="entry name" value="Haloacid_Dehalogenase"/>
    <property type="match status" value="1"/>
</dbReference>
<dbReference type="NCBIfam" id="TIGR01493">
    <property type="entry name" value="HAD-SF-IA-v2"/>
    <property type="match status" value="1"/>
</dbReference>
<dbReference type="InterPro" id="IPR036412">
    <property type="entry name" value="HAD-like_sf"/>
</dbReference>
<dbReference type="InterPro" id="IPR051540">
    <property type="entry name" value="S-2-haloacid_dehalogenase"/>
</dbReference>
<proteinExistence type="inferred from homology"/>
<accession>A0A2G0CGG8</accession>
<evidence type="ECO:0000313" key="4">
    <source>
        <dbReference type="Proteomes" id="UP000226437"/>
    </source>
</evidence>
<sequence length="227" mass="24598">MPRSPRVIFFDVNETLLDLQPVKDSVARALNGRQELVATWFTTLLQYSLVVTVADRYTDFGAIGAATLRMVADKHDIALSQQEAETALKPIRSLPPHPEVAGALERLRGAGYRLFTLTNSGTDALAEQMANSGLAPYFEDLLSVEAVGKFKPATEVYHWAAGRVGVSPEDCLLVAAHGWDVAGAAWAGLQTAFISRPGQTTYPLADPPTWTATDLTILANRLTDNMT</sequence>
<keyword evidence="4" id="KW-1185">Reference proteome</keyword>
<comment type="caution">
    <text evidence="3">The sequence shown here is derived from an EMBL/GenBank/DDBJ whole genome shotgun (WGS) entry which is preliminary data.</text>
</comment>